<dbReference type="EMBL" id="OU503054">
    <property type="protein sequence ID" value="CAI9782516.1"/>
    <property type="molecule type" value="Genomic_DNA"/>
</dbReference>
<evidence type="ECO:0000256" key="2">
    <source>
        <dbReference type="SAM" id="Phobius"/>
    </source>
</evidence>
<dbReference type="AlphaFoldDB" id="A0AAD2EC37"/>
<dbReference type="Proteomes" id="UP000834106">
    <property type="component" value="Chromosome 19"/>
</dbReference>
<evidence type="ECO:0000313" key="4">
    <source>
        <dbReference type="Proteomes" id="UP000834106"/>
    </source>
</evidence>
<keyword evidence="4" id="KW-1185">Reference proteome</keyword>
<gene>
    <name evidence="3" type="ORF">FPE_LOCUS29946</name>
</gene>
<evidence type="ECO:0008006" key="5">
    <source>
        <dbReference type="Google" id="ProtNLM"/>
    </source>
</evidence>
<keyword evidence="2" id="KW-1133">Transmembrane helix</keyword>
<accession>A0AAD2EC37</accession>
<feature type="compositionally biased region" description="Polar residues" evidence="1">
    <location>
        <begin position="43"/>
        <end position="57"/>
    </location>
</feature>
<protein>
    <recommendedName>
        <fullName evidence="5">Late embryogenesis abundant protein LEA-2 subgroup domain-containing protein</fullName>
    </recommendedName>
</protein>
<keyword evidence="2" id="KW-0472">Membrane</keyword>
<dbReference type="PANTHER" id="PTHR48436:SF1">
    <property type="entry name" value="2, PUTATIVE-RELATED"/>
    <property type="match status" value="1"/>
</dbReference>
<keyword evidence="2" id="KW-0812">Transmembrane</keyword>
<dbReference type="InterPro" id="IPR055276">
    <property type="entry name" value="NHL41-like"/>
</dbReference>
<proteinExistence type="predicted"/>
<organism evidence="3 4">
    <name type="scientific">Fraxinus pennsylvanica</name>
    <dbReference type="NCBI Taxonomy" id="56036"/>
    <lineage>
        <taxon>Eukaryota</taxon>
        <taxon>Viridiplantae</taxon>
        <taxon>Streptophyta</taxon>
        <taxon>Embryophyta</taxon>
        <taxon>Tracheophyta</taxon>
        <taxon>Spermatophyta</taxon>
        <taxon>Magnoliopsida</taxon>
        <taxon>eudicotyledons</taxon>
        <taxon>Gunneridae</taxon>
        <taxon>Pentapetalae</taxon>
        <taxon>asterids</taxon>
        <taxon>lamiids</taxon>
        <taxon>Lamiales</taxon>
        <taxon>Oleaceae</taxon>
        <taxon>Oleeae</taxon>
        <taxon>Fraxinus</taxon>
    </lineage>
</organism>
<evidence type="ECO:0000256" key="1">
    <source>
        <dbReference type="SAM" id="MobiDB-lite"/>
    </source>
</evidence>
<feature type="transmembrane region" description="Helical" evidence="2">
    <location>
        <begin position="119"/>
        <end position="140"/>
    </location>
</feature>
<reference evidence="3" key="1">
    <citation type="submission" date="2023-05" db="EMBL/GenBank/DDBJ databases">
        <authorList>
            <person name="Huff M."/>
        </authorList>
    </citation>
    <scope>NUCLEOTIDE SEQUENCE</scope>
</reference>
<dbReference type="PANTHER" id="PTHR48436">
    <property type="entry name" value="2, PUTATIVE-RELATED"/>
    <property type="match status" value="1"/>
</dbReference>
<feature type="region of interest" description="Disordered" evidence="1">
    <location>
        <begin position="30"/>
        <end position="78"/>
    </location>
</feature>
<sequence length="354" mass="39423">MMHGTSESDFTSISPYSSPASAKRAVYYVQSPSRDSHDETDKCSSSMHGVTSPTYHSSTDESHSHLSRHSMASAASRVSLRENRRRGYIKGWRQCNVVEEEGDCDDDYGNREYTSQCKILMVMVGFGVVFSVICLIIWGINRPYDPQISMESLIVHDLFYGEGSDWTGVPSKFLTVNCTASMVIYNPAKFFGIHVSSDPVNLIYLEIIVARGQLKKYYQPKKSVQKMSVSLEGQRVPLYGAGMSLAALDKSGGFPLKLEFQIKSRGYLVGKLVKTTHRRHVSCSLLLNSKTTKQIIHAAGLAGRQKFTVGKSIHLAFHVPCCPQIHAAGLAGRHRFTPLSWLDELRKPCGENYI</sequence>
<name>A0AAD2EC37_9LAMI</name>
<evidence type="ECO:0000313" key="3">
    <source>
        <dbReference type="EMBL" id="CAI9782516.1"/>
    </source>
</evidence>